<protein>
    <submittedName>
        <fullName evidence="1">Uncharacterized protein</fullName>
    </submittedName>
</protein>
<evidence type="ECO:0000313" key="1">
    <source>
        <dbReference type="EMBL" id="KAK1593266.1"/>
    </source>
</evidence>
<organism evidence="1 2">
    <name type="scientific">Colletotrichum navitas</name>
    <dbReference type="NCBI Taxonomy" id="681940"/>
    <lineage>
        <taxon>Eukaryota</taxon>
        <taxon>Fungi</taxon>
        <taxon>Dikarya</taxon>
        <taxon>Ascomycota</taxon>
        <taxon>Pezizomycotina</taxon>
        <taxon>Sordariomycetes</taxon>
        <taxon>Hypocreomycetidae</taxon>
        <taxon>Glomerellales</taxon>
        <taxon>Glomerellaceae</taxon>
        <taxon>Colletotrichum</taxon>
        <taxon>Colletotrichum graminicola species complex</taxon>
    </lineage>
</organism>
<reference evidence="1" key="1">
    <citation type="submission" date="2021-06" db="EMBL/GenBank/DDBJ databases">
        <title>Comparative genomics, transcriptomics and evolutionary studies reveal genomic signatures of adaptation to plant cell wall in hemibiotrophic fungi.</title>
        <authorList>
            <consortium name="DOE Joint Genome Institute"/>
            <person name="Baroncelli R."/>
            <person name="Diaz J.F."/>
            <person name="Benocci T."/>
            <person name="Peng M."/>
            <person name="Battaglia E."/>
            <person name="Haridas S."/>
            <person name="Andreopoulos W."/>
            <person name="Labutti K."/>
            <person name="Pangilinan J."/>
            <person name="Floch G.L."/>
            <person name="Makela M.R."/>
            <person name="Henrissat B."/>
            <person name="Grigoriev I.V."/>
            <person name="Crouch J.A."/>
            <person name="De Vries R.P."/>
            <person name="Sukno S.A."/>
            <person name="Thon M.R."/>
        </authorList>
    </citation>
    <scope>NUCLEOTIDE SEQUENCE</scope>
    <source>
        <strain evidence="1">CBS 125086</strain>
    </source>
</reference>
<evidence type="ECO:0000313" key="2">
    <source>
        <dbReference type="Proteomes" id="UP001230504"/>
    </source>
</evidence>
<dbReference type="Proteomes" id="UP001230504">
    <property type="component" value="Unassembled WGS sequence"/>
</dbReference>
<name>A0AAD8PZW3_9PEZI</name>
<proteinExistence type="predicted"/>
<gene>
    <name evidence="1" type="ORF">LY79DRAFT_181945</name>
</gene>
<dbReference type="RefSeq" id="XP_060414577.1">
    <property type="nucleotide sequence ID" value="XM_060551312.1"/>
</dbReference>
<dbReference type="AlphaFoldDB" id="A0AAD8PZW3"/>
<accession>A0AAD8PZW3</accession>
<keyword evidence="2" id="KW-1185">Reference proteome</keyword>
<dbReference type="EMBL" id="JAHLJV010000026">
    <property type="protein sequence ID" value="KAK1593266.1"/>
    <property type="molecule type" value="Genomic_DNA"/>
</dbReference>
<comment type="caution">
    <text evidence="1">The sequence shown here is derived from an EMBL/GenBank/DDBJ whole genome shotgun (WGS) entry which is preliminary data.</text>
</comment>
<dbReference type="GeneID" id="85435552"/>
<sequence length="184" mass="20257">MCLNETPGCRGSLVSPGLEEWGTCWRMGNVPRHRFNRRPRVFLFGTFILSGRCLSGGMLLQFGTSATVGEHGEEGWVVRQPVQLYVGTTSASVRELGGLVGQNGRRIYDTCKLCRLSRCICVPCPPVCGSDCYAVTGGRHVSRREVPRLTRRSLCAVQAWKPNRLRRPLPPLSGSVDTASTHGR</sequence>